<reference evidence="2" key="1">
    <citation type="submission" date="2024-03" db="EMBL/GenBank/DDBJ databases">
        <title>Chitinophaga horti sp. nov., isolated from garden soil.</title>
        <authorList>
            <person name="Lee D.S."/>
            <person name="Han D.M."/>
            <person name="Baek J.H."/>
            <person name="Choi D.G."/>
            <person name="Jeon J.H."/>
            <person name="Jeon C.O."/>
        </authorList>
    </citation>
    <scope>NUCLEOTIDE SEQUENCE [LARGE SCALE GENOMIC DNA]</scope>
    <source>
        <strain evidence="2">GPA1</strain>
    </source>
</reference>
<dbReference type="RefSeq" id="WP_341835658.1">
    <property type="nucleotide sequence ID" value="NZ_CP149822.1"/>
</dbReference>
<gene>
    <name evidence="1" type="ORF">WJU16_22795</name>
</gene>
<organism evidence="1 2">
    <name type="scientific">Chitinophaga pollutisoli</name>
    <dbReference type="NCBI Taxonomy" id="3133966"/>
    <lineage>
        <taxon>Bacteria</taxon>
        <taxon>Pseudomonadati</taxon>
        <taxon>Bacteroidota</taxon>
        <taxon>Chitinophagia</taxon>
        <taxon>Chitinophagales</taxon>
        <taxon>Chitinophagaceae</taxon>
        <taxon>Chitinophaga</taxon>
    </lineage>
</organism>
<dbReference type="SUPFAM" id="SSF52402">
    <property type="entry name" value="Adenine nucleotide alpha hydrolases-like"/>
    <property type="match status" value="2"/>
</dbReference>
<accession>A0ABZ2YMJ1</accession>
<name>A0ABZ2YMJ1_9BACT</name>
<dbReference type="Proteomes" id="UP001485459">
    <property type="component" value="Chromosome"/>
</dbReference>
<proteinExistence type="predicted"/>
<dbReference type="EMBL" id="CP149822">
    <property type="protein sequence ID" value="WZN40793.1"/>
    <property type="molecule type" value="Genomic_DNA"/>
</dbReference>
<sequence length="279" mass="30612">MRKILYLADAYKIDRHPLEFAGFVCNLLNSPLSAFLVELAPHDAAAESALREEIVCSGVQVRRDAPIGELRDACVQRNLDVFKHACEEVGINAVPQVLSNHVADAVLMECRYADLLLIDPAMSLGIASPAHPPSFARNLLSQAECPVILMPERFDGLEEIVFAYDGSPSAVFAIKHFCAIFPRLGDRKLTVLTAHGDAKVTKKEIQLMSAWLRANFRQVDFVSVGEDSRAALMDYVLGNDKLMVVMGAYGRSGWSSFFSSSHADPLATYVSKALFISHA</sequence>
<dbReference type="Gene3D" id="3.40.50.12370">
    <property type="match status" value="1"/>
</dbReference>
<evidence type="ECO:0000313" key="1">
    <source>
        <dbReference type="EMBL" id="WZN40793.1"/>
    </source>
</evidence>
<keyword evidence="2" id="KW-1185">Reference proteome</keyword>
<evidence type="ECO:0000313" key="2">
    <source>
        <dbReference type="Proteomes" id="UP001485459"/>
    </source>
</evidence>
<protein>
    <submittedName>
        <fullName evidence="1">Universal stress protein</fullName>
    </submittedName>
</protein>